<organism evidence="2 3">
    <name type="scientific">Aureobasidium mustum</name>
    <dbReference type="NCBI Taxonomy" id="2773714"/>
    <lineage>
        <taxon>Eukaryota</taxon>
        <taxon>Fungi</taxon>
        <taxon>Dikarya</taxon>
        <taxon>Ascomycota</taxon>
        <taxon>Pezizomycotina</taxon>
        <taxon>Dothideomycetes</taxon>
        <taxon>Dothideomycetidae</taxon>
        <taxon>Dothideales</taxon>
        <taxon>Saccotheciaceae</taxon>
        <taxon>Aureobasidium</taxon>
    </lineage>
</organism>
<protein>
    <submittedName>
        <fullName evidence="2">Uncharacterized protein</fullName>
    </submittedName>
</protein>
<proteinExistence type="predicted"/>
<sequence>MPGLALSDTQNRYLALAWLCVDVEPKVSTPIRTTEDCPEVCRIPAVIDYEKFSQLTGSKTANSAREMLRVTKKKLLEFDTTITADGTVAPPNTPTVKTPRKKATSKTKSTKGKTNKKRKVASDSDDSEDNEETPIKKKTVIKNEPVDEDSEAGATAGADAEDAEV</sequence>
<evidence type="ECO:0000313" key="3">
    <source>
        <dbReference type="Proteomes" id="UP000714618"/>
    </source>
</evidence>
<feature type="region of interest" description="Disordered" evidence="1">
    <location>
        <begin position="80"/>
        <end position="165"/>
    </location>
</feature>
<dbReference type="OrthoDB" id="5403747at2759"/>
<evidence type="ECO:0000256" key="1">
    <source>
        <dbReference type="SAM" id="MobiDB-lite"/>
    </source>
</evidence>
<dbReference type="AlphaFoldDB" id="A0A9N8JH59"/>
<keyword evidence="3" id="KW-1185">Reference proteome</keyword>
<dbReference type="Proteomes" id="UP000714618">
    <property type="component" value="Unassembled WGS sequence"/>
</dbReference>
<feature type="compositionally biased region" description="Basic residues" evidence="1">
    <location>
        <begin position="98"/>
        <end position="119"/>
    </location>
</feature>
<comment type="caution">
    <text evidence="2">The sequence shown here is derived from an EMBL/GenBank/DDBJ whole genome shotgun (WGS) entry which is preliminary data.</text>
</comment>
<accession>A0A9N8JH59</accession>
<name>A0A9N8JH59_9PEZI</name>
<gene>
    <name evidence="2" type="ORF">AWRI4233_LOCUS541</name>
</gene>
<evidence type="ECO:0000313" key="2">
    <source>
        <dbReference type="EMBL" id="CAD0085939.1"/>
    </source>
</evidence>
<dbReference type="EMBL" id="CAIJEO010000002">
    <property type="protein sequence ID" value="CAD0085939.1"/>
    <property type="molecule type" value="Genomic_DNA"/>
</dbReference>
<feature type="compositionally biased region" description="Acidic residues" evidence="1">
    <location>
        <begin position="123"/>
        <end position="132"/>
    </location>
</feature>
<reference evidence="2" key="1">
    <citation type="submission" date="2020-06" db="EMBL/GenBank/DDBJ databases">
        <authorList>
            <person name="Onetto C."/>
        </authorList>
    </citation>
    <scope>NUCLEOTIDE SEQUENCE</scope>
</reference>